<protein>
    <recommendedName>
        <fullName evidence="1">DUF5655 domain-containing protein</fullName>
    </recommendedName>
</protein>
<evidence type="ECO:0000313" key="3">
    <source>
        <dbReference type="Proteomes" id="UP001501407"/>
    </source>
</evidence>
<organism evidence="2 3">
    <name type="scientific">Microbacterium yannicii</name>
    <dbReference type="NCBI Taxonomy" id="671622"/>
    <lineage>
        <taxon>Bacteria</taxon>
        <taxon>Bacillati</taxon>
        <taxon>Actinomycetota</taxon>
        <taxon>Actinomycetes</taxon>
        <taxon>Micrococcales</taxon>
        <taxon>Microbacteriaceae</taxon>
        <taxon>Microbacterium</taxon>
    </lineage>
</organism>
<proteinExistence type="predicted"/>
<gene>
    <name evidence="2" type="ORF">GCM10025760_30040</name>
</gene>
<dbReference type="EMBL" id="BAABKZ010000002">
    <property type="protein sequence ID" value="GAA5096534.1"/>
    <property type="molecule type" value="Genomic_DNA"/>
</dbReference>
<feature type="domain" description="DUF5655" evidence="1">
    <location>
        <begin position="38"/>
        <end position="147"/>
    </location>
</feature>
<evidence type="ECO:0000313" key="2">
    <source>
        <dbReference type="EMBL" id="GAA5096534.1"/>
    </source>
</evidence>
<evidence type="ECO:0000259" key="1">
    <source>
        <dbReference type="Pfam" id="PF18899"/>
    </source>
</evidence>
<accession>A0ABP9MJS1</accession>
<dbReference type="Proteomes" id="UP001501407">
    <property type="component" value="Unassembled WGS sequence"/>
</dbReference>
<dbReference type="InterPro" id="IPR043714">
    <property type="entry name" value="DUF5655"/>
</dbReference>
<reference evidence="3" key="1">
    <citation type="journal article" date="2019" name="Int. J. Syst. Evol. Microbiol.">
        <title>The Global Catalogue of Microorganisms (GCM) 10K type strain sequencing project: providing services to taxonomists for standard genome sequencing and annotation.</title>
        <authorList>
            <consortium name="The Broad Institute Genomics Platform"/>
            <consortium name="The Broad Institute Genome Sequencing Center for Infectious Disease"/>
            <person name="Wu L."/>
            <person name="Ma J."/>
        </authorList>
    </citation>
    <scope>NUCLEOTIDE SEQUENCE [LARGE SCALE GENOMIC DNA]</scope>
    <source>
        <strain evidence="3">JCM 18959</strain>
    </source>
</reference>
<dbReference type="Pfam" id="PF18899">
    <property type="entry name" value="DUF5655"/>
    <property type="match status" value="1"/>
</dbReference>
<name>A0ABP9MJS1_9MICO</name>
<comment type="caution">
    <text evidence="2">The sequence shown here is derived from an EMBL/GenBank/DDBJ whole genome shotgun (WGS) entry which is preliminary data.</text>
</comment>
<sequence>MTDPRVPRTRGFGMRARSADVGAARHTGAMTEQHEWTVEDHLRGAEPEAVRLWHAVDELIRSFGAVTHAVSKTTVTFRGPRRGFAGARPVRQGVRGYFDLMRELPPDSRILGVSPYGPRLFVHQFRLTDEGRFDETFASWLREAYEVGCGAHLRP</sequence>
<keyword evidence="3" id="KW-1185">Reference proteome</keyword>